<dbReference type="PANTHER" id="PTHR38431">
    <property type="entry name" value="BLL2305 PROTEIN"/>
    <property type="match status" value="1"/>
</dbReference>
<proteinExistence type="predicted"/>
<organism evidence="3 4">
    <name type="scientific">Candidatus Muproteobacteria bacterium RBG_16_60_9</name>
    <dbReference type="NCBI Taxonomy" id="1817755"/>
    <lineage>
        <taxon>Bacteria</taxon>
        <taxon>Pseudomonadati</taxon>
        <taxon>Pseudomonadota</taxon>
        <taxon>Candidatus Muproteobacteria</taxon>
    </lineage>
</organism>
<dbReference type="AlphaFoldDB" id="A0A1F6V4M3"/>
<dbReference type="SUPFAM" id="SSF46785">
    <property type="entry name" value="Winged helix' DNA-binding domain"/>
    <property type="match status" value="1"/>
</dbReference>
<dbReference type="PANTHER" id="PTHR38431:SF1">
    <property type="entry name" value="BLL2305 PROTEIN"/>
    <property type="match status" value="1"/>
</dbReference>
<dbReference type="Gene3D" id="1.10.10.10">
    <property type="entry name" value="Winged helix-like DNA-binding domain superfamily/Winged helix DNA-binding domain"/>
    <property type="match status" value="1"/>
</dbReference>
<evidence type="ECO:0000313" key="3">
    <source>
        <dbReference type="EMBL" id="OGI64565.1"/>
    </source>
</evidence>
<gene>
    <name evidence="3" type="ORF">A2W18_09015</name>
</gene>
<dbReference type="InterPro" id="IPR036390">
    <property type="entry name" value="WH_DNA-bd_sf"/>
</dbReference>
<name>A0A1F6V4M3_9PROT</name>
<protein>
    <recommendedName>
        <fullName evidence="5">LysR family transcriptional regulator</fullName>
    </recommendedName>
</protein>
<dbReference type="SUPFAM" id="SSF53850">
    <property type="entry name" value="Periplasmic binding protein-like II"/>
    <property type="match status" value="1"/>
</dbReference>
<dbReference type="GO" id="GO:0003700">
    <property type="term" value="F:DNA-binding transcription factor activity"/>
    <property type="evidence" value="ECO:0007669"/>
    <property type="project" value="InterPro"/>
</dbReference>
<evidence type="ECO:0000259" key="2">
    <source>
        <dbReference type="Pfam" id="PF12727"/>
    </source>
</evidence>
<comment type="caution">
    <text evidence="3">The sequence shown here is derived from an EMBL/GenBank/DDBJ whole genome shotgun (WGS) entry which is preliminary data.</text>
</comment>
<dbReference type="Pfam" id="PF12727">
    <property type="entry name" value="PBP_like"/>
    <property type="match status" value="1"/>
</dbReference>
<feature type="domain" description="HTH lysR-type" evidence="1">
    <location>
        <begin position="22"/>
        <end position="81"/>
    </location>
</feature>
<dbReference type="InterPro" id="IPR036388">
    <property type="entry name" value="WH-like_DNA-bd_sf"/>
</dbReference>
<sequence length="351" mass="38127">MTLVPELVWRVPEAGAPPLDGRLLRLLAAVKKHATLRAAARETGFSYRAAWGLIADTGRLLGVPLVNLQQGRGAQLTDAGEQFLAANERASLRLREGEFSLQLAAKVSETARRSRAHLTLIASHDMLLTAFCDQWAKHEGIVGDVTFRGSVESLKALARGEADVAGFHAVATIDHEVAAGYRRLLDPRRDTLIRFAEREQGLIVPKGNPKRLSTLADVATNQVRFVNRQRGSGTRLIIDQLLRQAGIGADSVRGYETEEYTHLAVAATIAAGQAEAGFGLKAAAARLDLDFVPLRHETYWLAVRTRRVESDLVQRLRLGLSGEPLRNAVRNLAGYSIDKAGELVALNAAVA</sequence>
<dbReference type="InterPro" id="IPR000847">
    <property type="entry name" value="LysR_HTH_N"/>
</dbReference>
<dbReference type="InterPro" id="IPR024370">
    <property type="entry name" value="PBP_domain"/>
</dbReference>
<dbReference type="EMBL" id="MFSP01000130">
    <property type="protein sequence ID" value="OGI64565.1"/>
    <property type="molecule type" value="Genomic_DNA"/>
</dbReference>
<evidence type="ECO:0008006" key="5">
    <source>
        <dbReference type="Google" id="ProtNLM"/>
    </source>
</evidence>
<dbReference type="Pfam" id="PF00126">
    <property type="entry name" value="HTH_1"/>
    <property type="match status" value="1"/>
</dbReference>
<reference evidence="3 4" key="1">
    <citation type="journal article" date="2016" name="Nat. Commun.">
        <title>Thousands of microbial genomes shed light on interconnected biogeochemical processes in an aquifer system.</title>
        <authorList>
            <person name="Anantharaman K."/>
            <person name="Brown C.T."/>
            <person name="Hug L.A."/>
            <person name="Sharon I."/>
            <person name="Castelle C.J."/>
            <person name="Probst A.J."/>
            <person name="Thomas B.C."/>
            <person name="Singh A."/>
            <person name="Wilkins M.J."/>
            <person name="Karaoz U."/>
            <person name="Brodie E.L."/>
            <person name="Williams K.H."/>
            <person name="Hubbard S.S."/>
            <person name="Banfield J.F."/>
        </authorList>
    </citation>
    <scope>NUCLEOTIDE SEQUENCE [LARGE SCALE GENOMIC DNA]</scope>
</reference>
<dbReference type="Gene3D" id="3.40.190.10">
    <property type="entry name" value="Periplasmic binding protein-like II"/>
    <property type="match status" value="2"/>
</dbReference>
<evidence type="ECO:0000313" key="4">
    <source>
        <dbReference type="Proteomes" id="UP000179076"/>
    </source>
</evidence>
<feature type="domain" description="PBP" evidence="2">
    <location>
        <begin position="137"/>
        <end position="316"/>
    </location>
</feature>
<dbReference type="Proteomes" id="UP000179076">
    <property type="component" value="Unassembled WGS sequence"/>
</dbReference>
<accession>A0A1F6V4M3</accession>
<evidence type="ECO:0000259" key="1">
    <source>
        <dbReference type="Pfam" id="PF00126"/>
    </source>
</evidence>